<accession>A0A1I6R4C7</accession>
<keyword evidence="1" id="KW-0812">Transmembrane</keyword>
<organism evidence="3 4">
    <name type="scientific">Halolactibacillus miurensis</name>
    <dbReference type="NCBI Taxonomy" id="306541"/>
    <lineage>
        <taxon>Bacteria</taxon>
        <taxon>Bacillati</taxon>
        <taxon>Bacillota</taxon>
        <taxon>Bacilli</taxon>
        <taxon>Bacillales</taxon>
        <taxon>Bacillaceae</taxon>
        <taxon>Halolactibacillus</taxon>
    </lineage>
</organism>
<feature type="transmembrane region" description="Helical" evidence="1">
    <location>
        <begin position="181"/>
        <end position="207"/>
    </location>
</feature>
<reference evidence="2 5" key="2">
    <citation type="submission" date="2019-07" db="EMBL/GenBank/DDBJ databases">
        <title>Whole genome shotgun sequence of Halolactibacillus miurensis NBRC 100873.</title>
        <authorList>
            <person name="Hosoyama A."/>
            <person name="Uohara A."/>
            <person name="Ohji S."/>
            <person name="Ichikawa N."/>
        </authorList>
    </citation>
    <scope>NUCLEOTIDE SEQUENCE [LARGE SCALE GENOMIC DNA]</scope>
    <source>
        <strain evidence="2 5">NBRC 100873</strain>
    </source>
</reference>
<feature type="transmembrane region" description="Helical" evidence="1">
    <location>
        <begin position="61"/>
        <end position="92"/>
    </location>
</feature>
<evidence type="ECO:0008006" key="6">
    <source>
        <dbReference type="Google" id="ProtNLM"/>
    </source>
</evidence>
<feature type="transmembrane region" description="Helical" evidence="1">
    <location>
        <begin position="113"/>
        <end position="131"/>
    </location>
</feature>
<evidence type="ECO:0000313" key="4">
    <source>
        <dbReference type="Proteomes" id="UP000199139"/>
    </source>
</evidence>
<dbReference type="STRING" id="306541.SAMN05421668_105104"/>
<evidence type="ECO:0000256" key="1">
    <source>
        <dbReference type="SAM" id="Phobius"/>
    </source>
</evidence>
<keyword evidence="5" id="KW-1185">Reference proteome</keyword>
<dbReference type="OrthoDB" id="2965879at2"/>
<reference evidence="3 4" key="1">
    <citation type="submission" date="2016-10" db="EMBL/GenBank/DDBJ databases">
        <authorList>
            <person name="de Groot N.N."/>
        </authorList>
    </citation>
    <scope>NUCLEOTIDE SEQUENCE [LARGE SCALE GENOMIC DNA]</scope>
    <source>
        <strain evidence="3 4">DSM 17074</strain>
    </source>
</reference>
<evidence type="ECO:0000313" key="5">
    <source>
        <dbReference type="Proteomes" id="UP000321773"/>
    </source>
</evidence>
<name>A0A1I6R4C7_9BACI</name>
<dbReference type="EMBL" id="BJWJ01000004">
    <property type="protein sequence ID" value="GEM03583.1"/>
    <property type="molecule type" value="Genomic_DNA"/>
</dbReference>
<dbReference type="AlphaFoldDB" id="A0A1I6R4C7"/>
<dbReference type="Proteomes" id="UP000321773">
    <property type="component" value="Unassembled WGS sequence"/>
</dbReference>
<dbReference type="RefSeq" id="WP_062322158.1">
    <property type="nucleotide sequence ID" value="NZ_BJWJ01000004.1"/>
</dbReference>
<feature type="transmembrane region" description="Helical" evidence="1">
    <location>
        <begin position="137"/>
        <end position="153"/>
    </location>
</feature>
<feature type="transmembrane region" description="Helical" evidence="1">
    <location>
        <begin position="253"/>
        <end position="274"/>
    </location>
</feature>
<sequence length="422" mass="48893">MFGRALFFSMLEAFSLFPVFLWLNALLFNGVFEGERLLLYFLIYPLATALSYMHHHLVSRIVYTIGILALYAAMIDFSSRAVMLSVGLFIAIAVQRGFLYRLSDAEAVFPRTLMWTVSLPSYFVSYFFFQSSTLEDWLVGSAIILIVGLLLLTNHEHLQAKDRHHAHQKSMLTTIKRQNSLYLFVIVIGIFLLVRYNVVAAGIVFLLRQLFYLLGQGEPTEAPPEESMGPVAMDLSNIEVKDPSLFAQIMDKVLEILAIGIFSVVILFLIYVLLKRLPGIGKKIERVVVRLYHVLFHRRFRTTDVSTAAFEDETQQVFQWQAWLNKRKNSWKKADKTVNWRELDVNSQVRYLFRQLVEKGTAMGLDYRKSQTAAEYVSMMPDELFDQDDWQSHVTELYQLARYSKHDSQSVVSYLEQLERHH</sequence>
<dbReference type="EMBL" id="FPAI01000005">
    <property type="protein sequence ID" value="SFS59474.1"/>
    <property type="molecule type" value="Genomic_DNA"/>
</dbReference>
<feature type="transmembrane region" description="Helical" evidence="1">
    <location>
        <begin position="6"/>
        <end position="25"/>
    </location>
</feature>
<proteinExistence type="predicted"/>
<evidence type="ECO:0000313" key="2">
    <source>
        <dbReference type="EMBL" id="GEM03583.1"/>
    </source>
</evidence>
<keyword evidence="1" id="KW-1133">Transmembrane helix</keyword>
<keyword evidence="1" id="KW-0472">Membrane</keyword>
<protein>
    <recommendedName>
        <fullName evidence="6">DUF4129 domain-containing protein</fullName>
    </recommendedName>
</protein>
<evidence type="ECO:0000313" key="3">
    <source>
        <dbReference type="EMBL" id="SFS59474.1"/>
    </source>
</evidence>
<gene>
    <name evidence="2" type="ORF">HMI01_05710</name>
    <name evidence="3" type="ORF">SAMN05421668_105104</name>
</gene>
<dbReference type="Proteomes" id="UP000199139">
    <property type="component" value="Unassembled WGS sequence"/>
</dbReference>
<feature type="transmembrane region" description="Helical" evidence="1">
    <location>
        <begin position="37"/>
        <end position="55"/>
    </location>
</feature>